<protein>
    <recommendedName>
        <fullName evidence="3">Triosephosphate isomerase</fullName>
    </recommendedName>
</protein>
<organism evidence="2">
    <name type="scientific">marine sediment metagenome</name>
    <dbReference type="NCBI Taxonomy" id="412755"/>
    <lineage>
        <taxon>unclassified sequences</taxon>
        <taxon>metagenomes</taxon>
        <taxon>ecological metagenomes</taxon>
    </lineage>
</organism>
<dbReference type="GO" id="GO:0046166">
    <property type="term" value="P:glyceraldehyde-3-phosphate biosynthetic process"/>
    <property type="evidence" value="ECO:0007669"/>
    <property type="project" value="TreeGrafter"/>
</dbReference>
<dbReference type="GO" id="GO:0006094">
    <property type="term" value="P:gluconeogenesis"/>
    <property type="evidence" value="ECO:0007669"/>
    <property type="project" value="TreeGrafter"/>
</dbReference>
<dbReference type="SUPFAM" id="SSF51351">
    <property type="entry name" value="Triosephosphate isomerase (TIM)"/>
    <property type="match status" value="1"/>
</dbReference>
<dbReference type="GO" id="GO:0004807">
    <property type="term" value="F:triose-phosphate isomerase activity"/>
    <property type="evidence" value="ECO:0007669"/>
    <property type="project" value="InterPro"/>
</dbReference>
<sequence length="138" mass="16044">MKLIIVANWKCNPTTLKEAEKLFNSLKKRLKSVRKVEVVICPPFVYLSSFKFQVSSFRLGAQDCFWEDKGPYTGEVSPQMLKDMGCRYVIVGHSERRQVFKETDEMVNEKIKKILKTKLRPIFCIGETEEEKKAGKTF</sequence>
<reference evidence="2" key="1">
    <citation type="journal article" date="2014" name="Front. Microbiol.">
        <title>High frequency of phylogenetically diverse reductive dehalogenase-homologous genes in deep subseafloor sedimentary metagenomes.</title>
        <authorList>
            <person name="Kawai M."/>
            <person name="Futagami T."/>
            <person name="Toyoda A."/>
            <person name="Takaki Y."/>
            <person name="Nishi S."/>
            <person name="Hori S."/>
            <person name="Arai W."/>
            <person name="Tsubouchi T."/>
            <person name="Morono Y."/>
            <person name="Uchiyama I."/>
            <person name="Ito T."/>
            <person name="Fujiyama A."/>
            <person name="Inagaki F."/>
            <person name="Takami H."/>
        </authorList>
    </citation>
    <scope>NUCLEOTIDE SEQUENCE</scope>
    <source>
        <strain evidence="2">Expedition CK06-06</strain>
    </source>
</reference>
<name>X1QWD2_9ZZZZ</name>
<keyword evidence="1" id="KW-0413">Isomerase</keyword>
<dbReference type="Gene3D" id="3.20.20.70">
    <property type="entry name" value="Aldolase class I"/>
    <property type="match status" value="1"/>
</dbReference>
<dbReference type="CDD" id="cd00311">
    <property type="entry name" value="TIM"/>
    <property type="match status" value="1"/>
</dbReference>
<evidence type="ECO:0008006" key="3">
    <source>
        <dbReference type="Google" id="ProtNLM"/>
    </source>
</evidence>
<dbReference type="PANTHER" id="PTHR21139:SF42">
    <property type="entry name" value="TRIOSEPHOSPHATE ISOMERASE"/>
    <property type="match status" value="1"/>
</dbReference>
<accession>X1QWD2</accession>
<evidence type="ECO:0000313" key="2">
    <source>
        <dbReference type="EMBL" id="GAI55200.1"/>
    </source>
</evidence>
<dbReference type="AlphaFoldDB" id="X1QWD2"/>
<proteinExistence type="predicted"/>
<dbReference type="InterPro" id="IPR000652">
    <property type="entry name" value="Triosephosphate_isomerase"/>
</dbReference>
<feature type="non-terminal residue" evidence="2">
    <location>
        <position position="138"/>
    </location>
</feature>
<dbReference type="InterPro" id="IPR035990">
    <property type="entry name" value="TIM_sf"/>
</dbReference>
<dbReference type="PANTHER" id="PTHR21139">
    <property type="entry name" value="TRIOSEPHOSPHATE ISOMERASE"/>
    <property type="match status" value="1"/>
</dbReference>
<dbReference type="Pfam" id="PF00121">
    <property type="entry name" value="TIM"/>
    <property type="match status" value="1"/>
</dbReference>
<gene>
    <name evidence="2" type="ORF">S06H3_55014</name>
</gene>
<dbReference type="EMBL" id="BARV01035228">
    <property type="protein sequence ID" value="GAI55200.1"/>
    <property type="molecule type" value="Genomic_DNA"/>
</dbReference>
<dbReference type="PROSITE" id="PS51440">
    <property type="entry name" value="TIM_2"/>
    <property type="match status" value="1"/>
</dbReference>
<comment type="caution">
    <text evidence="2">The sequence shown here is derived from an EMBL/GenBank/DDBJ whole genome shotgun (WGS) entry which is preliminary data.</text>
</comment>
<dbReference type="InterPro" id="IPR013785">
    <property type="entry name" value="Aldolase_TIM"/>
</dbReference>
<dbReference type="GO" id="GO:0019563">
    <property type="term" value="P:glycerol catabolic process"/>
    <property type="evidence" value="ECO:0007669"/>
    <property type="project" value="TreeGrafter"/>
</dbReference>
<evidence type="ECO:0000256" key="1">
    <source>
        <dbReference type="ARBA" id="ARBA00023235"/>
    </source>
</evidence>
<dbReference type="GO" id="GO:0006096">
    <property type="term" value="P:glycolytic process"/>
    <property type="evidence" value="ECO:0007669"/>
    <property type="project" value="TreeGrafter"/>
</dbReference>
<dbReference type="GO" id="GO:0005829">
    <property type="term" value="C:cytosol"/>
    <property type="evidence" value="ECO:0007669"/>
    <property type="project" value="TreeGrafter"/>
</dbReference>